<dbReference type="STRING" id="150374.A0A0M8MXG4"/>
<evidence type="ECO:0000313" key="1">
    <source>
        <dbReference type="EMBL" id="KOS20718.1"/>
    </source>
</evidence>
<dbReference type="GO" id="GO:0004386">
    <property type="term" value="F:helicase activity"/>
    <property type="evidence" value="ECO:0007669"/>
    <property type="project" value="UniProtKB-KW"/>
</dbReference>
<keyword evidence="1" id="KW-0067">ATP-binding</keyword>
<dbReference type="AlphaFoldDB" id="A0A0M8MXG4"/>
<organism evidence="1 2">
    <name type="scientific">Escovopsis weberi</name>
    <dbReference type="NCBI Taxonomy" id="150374"/>
    <lineage>
        <taxon>Eukaryota</taxon>
        <taxon>Fungi</taxon>
        <taxon>Dikarya</taxon>
        <taxon>Ascomycota</taxon>
        <taxon>Pezizomycotina</taxon>
        <taxon>Sordariomycetes</taxon>
        <taxon>Hypocreomycetidae</taxon>
        <taxon>Hypocreales</taxon>
        <taxon>Hypocreaceae</taxon>
        <taxon>Escovopsis</taxon>
    </lineage>
</organism>
<accession>A0A0M8MXG4</accession>
<keyword evidence="1" id="KW-0378">Hydrolase</keyword>
<dbReference type="Proteomes" id="UP000053831">
    <property type="component" value="Unassembled WGS sequence"/>
</dbReference>
<keyword evidence="2" id="KW-1185">Reference proteome</keyword>
<keyword evidence="1" id="KW-0547">Nucleotide-binding</keyword>
<gene>
    <name evidence="1" type="ORF">ESCO_004330</name>
</gene>
<comment type="caution">
    <text evidence="1">The sequence shown here is derived from an EMBL/GenBank/DDBJ whole genome shotgun (WGS) entry which is preliminary data.</text>
</comment>
<proteinExistence type="predicted"/>
<protein>
    <submittedName>
        <fullName evidence="1">Putative helicase</fullName>
    </submittedName>
</protein>
<evidence type="ECO:0000313" key="2">
    <source>
        <dbReference type="Proteomes" id="UP000053831"/>
    </source>
</evidence>
<sequence length="181" mass="20492">MLRLSLQDLAIRVKICKLGGIEETLGDALDAPSAKNIRRAIDALIDLIFLHPTSVNRGLVDSKWLSYYNIIQSKSVYRAHETTATDSFAIALLCGDVRCDMYSGVLILDGNRGRFAVPDWKSMLVIKVLRMRLRELLTRSFKQPGKLPTAQQEKWFDVWQRLFSQDLNQDKSSSTVNVGYA</sequence>
<keyword evidence="1" id="KW-0347">Helicase</keyword>
<name>A0A0M8MXG4_ESCWE</name>
<reference evidence="1 2" key="1">
    <citation type="submission" date="2015-07" db="EMBL/GenBank/DDBJ databases">
        <title>The genome of the fungus Escovopsis weberi, a specialized disease agent of ant agriculture.</title>
        <authorList>
            <person name="de Man T.J."/>
            <person name="Stajich J.E."/>
            <person name="Kubicek C.P."/>
            <person name="Chenthamara K."/>
            <person name="Atanasova L."/>
            <person name="Druzhinina I.S."/>
            <person name="Birnbaum S."/>
            <person name="Barribeau S.M."/>
            <person name="Teiling C."/>
            <person name="Suen G."/>
            <person name="Currie C."/>
            <person name="Gerardo N.M."/>
        </authorList>
    </citation>
    <scope>NUCLEOTIDE SEQUENCE [LARGE SCALE GENOMIC DNA]</scope>
</reference>
<dbReference type="EMBL" id="LGSR01000013">
    <property type="protein sequence ID" value="KOS20718.1"/>
    <property type="molecule type" value="Genomic_DNA"/>
</dbReference>
<dbReference type="OrthoDB" id="5600252at2759"/>